<evidence type="ECO:0000313" key="3">
    <source>
        <dbReference type="Proteomes" id="UP000179807"/>
    </source>
</evidence>
<organism evidence="2 3">
    <name type="scientific">Tritrichomonas foetus</name>
    <dbReference type="NCBI Taxonomy" id="1144522"/>
    <lineage>
        <taxon>Eukaryota</taxon>
        <taxon>Metamonada</taxon>
        <taxon>Parabasalia</taxon>
        <taxon>Tritrichomonadida</taxon>
        <taxon>Tritrichomonadidae</taxon>
        <taxon>Tritrichomonas</taxon>
    </lineage>
</organism>
<dbReference type="PROSITE" id="PS51417">
    <property type="entry name" value="ARF"/>
    <property type="match status" value="1"/>
</dbReference>
<dbReference type="PRINTS" id="PR00449">
    <property type="entry name" value="RASTRNSFRMNG"/>
</dbReference>
<keyword evidence="1" id="KW-0547">Nucleotide-binding</keyword>
<dbReference type="RefSeq" id="XP_068355707.1">
    <property type="nucleotide sequence ID" value="XM_068507228.1"/>
</dbReference>
<dbReference type="Proteomes" id="UP000179807">
    <property type="component" value="Unassembled WGS sequence"/>
</dbReference>
<accession>A0A1J4JU96</accession>
<protein>
    <submittedName>
        <fullName evidence="2">Ras-related protein RABF2a</fullName>
    </submittedName>
</protein>
<evidence type="ECO:0000256" key="1">
    <source>
        <dbReference type="ARBA" id="ARBA00022741"/>
    </source>
</evidence>
<dbReference type="SUPFAM" id="SSF52540">
    <property type="entry name" value="P-loop containing nucleoside triphosphate hydrolases"/>
    <property type="match status" value="1"/>
</dbReference>
<reference evidence="2" key="1">
    <citation type="submission" date="2016-10" db="EMBL/GenBank/DDBJ databases">
        <authorList>
            <person name="Benchimol M."/>
            <person name="Almeida L.G."/>
            <person name="Vasconcelos A.T."/>
            <person name="Perreira-Neves A."/>
            <person name="Rosa I.A."/>
            <person name="Tasca T."/>
            <person name="Bogo M.R."/>
            <person name="de Souza W."/>
        </authorList>
    </citation>
    <scope>NUCLEOTIDE SEQUENCE [LARGE SCALE GENOMIC DNA]</scope>
    <source>
        <strain evidence="2">K</strain>
    </source>
</reference>
<gene>
    <name evidence="2" type="ORF">TRFO_30233</name>
</gene>
<dbReference type="FunFam" id="3.40.50.300:FF:000808">
    <property type="entry name" value="Small GTP-binding protein, putative"/>
    <property type="match status" value="1"/>
</dbReference>
<dbReference type="OrthoDB" id="25896at2759"/>
<dbReference type="PROSITE" id="PS51421">
    <property type="entry name" value="RAS"/>
    <property type="match status" value="1"/>
</dbReference>
<dbReference type="VEuPathDB" id="TrichDB:TRFO_30233"/>
<dbReference type="Gene3D" id="3.40.50.300">
    <property type="entry name" value="P-loop containing nucleotide triphosphate hydrolases"/>
    <property type="match status" value="1"/>
</dbReference>
<dbReference type="GO" id="GO:0003924">
    <property type="term" value="F:GTPase activity"/>
    <property type="evidence" value="ECO:0007669"/>
    <property type="project" value="InterPro"/>
</dbReference>
<dbReference type="EMBL" id="MLAK01000861">
    <property type="protein sequence ID" value="OHT02571.1"/>
    <property type="molecule type" value="Genomic_DNA"/>
</dbReference>
<dbReference type="InterPro" id="IPR027417">
    <property type="entry name" value="P-loop_NTPase"/>
</dbReference>
<dbReference type="NCBIfam" id="TIGR00231">
    <property type="entry name" value="small_GTP"/>
    <property type="match status" value="1"/>
</dbReference>
<dbReference type="PANTHER" id="PTHR47978">
    <property type="match status" value="1"/>
</dbReference>
<name>A0A1J4JU96_9EUKA</name>
<dbReference type="GO" id="GO:0005525">
    <property type="term" value="F:GTP binding"/>
    <property type="evidence" value="ECO:0007669"/>
    <property type="project" value="InterPro"/>
</dbReference>
<dbReference type="SMART" id="SM00173">
    <property type="entry name" value="RAS"/>
    <property type="match status" value="1"/>
</dbReference>
<dbReference type="GeneID" id="94841932"/>
<comment type="caution">
    <text evidence="2">The sequence shown here is derived from an EMBL/GenBank/DDBJ whole genome shotgun (WGS) entry which is preliminary data.</text>
</comment>
<dbReference type="InterPro" id="IPR005225">
    <property type="entry name" value="Small_GTP-bd"/>
</dbReference>
<dbReference type="SMART" id="SM00176">
    <property type="entry name" value="RAN"/>
    <property type="match status" value="1"/>
</dbReference>
<dbReference type="AlphaFoldDB" id="A0A1J4JU96"/>
<dbReference type="SMART" id="SM00174">
    <property type="entry name" value="RHO"/>
    <property type="match status" value="1"/>
</dbReference>
<proteinExistence type="predicted"/>
<keyword evidence="3" id="KW-1185">Reference proteome</keyword>
<sequence>MKVVVIGDTQVGKTCIVTRLINGAFSEDMNATIGAAFQTATVVTETSTVSLQIWDTSGQEKYRALAPMYYQGSKAALLCFDITSQISFKSAERWYDELMMKAPQNIKVVLVGNKSDLEEKREVSKEEAENFVQKHNLPFYIECSAKTGDNVSNLFQKVAEFQKKFGDRSENATIKVIDDVQTKKKCC</sequence>
<dbReference type="InterPro" id="IPR001806">
    <property type="entry name" value="Small_GTPase"/>
</dbReference>
<evidence type="ECO:0000313" key="2">
    <source>
        <dbReference type="EMBL" id="OHT02571.1"/>
    </source>
</evidence>
<dbReference type="SMART" id="SM00175">
    <property type="entry name" value="RAB"/>
    <property type="match status" value="1"/>
</dbReference>
<dbReference type="Pfam" id="PF00071">
    <property type="entry name" value="Ras"/>
    <property type="match status" value="1"/>
</dbReference>
<dbReference type="CDD" id="cd00154">
    <property type="entry name" value="Rab"/>
    <property type="match status" value="1"/>
</dbReference>
<dbReference type="PROSITE" id="PS51420">
    <property type="entry name" value="RHO"/>
    <property type="match status" value="1"/>
</dbReference>
<dbReference type="PROSITE" id="PS51419">
    <property type="entry name" value="RAB"/>
    <property type="match status" value="1"/>
</dbReference>